<organism evidence="2 3">
    <name type="scientific">Litoribacillus peritrichatus</name>
    <dbReference type="NCBI Taxonomy" id="718191"/>
    <lineage>
        <taxon>Bacteria</taxon>
        <taxon>Pseudomonadati</taxon>
        <taxon>Pseudomonadota</taxon>
        <taxon>Gammaproteobacteria</taxon>
        <taxon>Oceanospirillales</taxon>
        <taxon>Oceanospirillaceae</taxon>
        <taxon>Litoribacillus</taxon>
    </lineage>
</organism>
<protein>
    <recommendedName>
        <fullName evidence="4">DksA C4-type domain-containing protein</fullName>
    </recommendedName>
</protein>
<dbReference type="RefSeq" id="WP_344797473.1">
    <property type="nucleotide sequence ID" value="NZ_BAABBN010000004.1"/>
</dbReference>
<reference evidence="3" key="1">
    <citation type="journal article" date="2019" name="Int. J. Syst. Evol. Microbiol.">
        <title>The Global Catalogue of Microorganisms (GCM) 10K type strain sequencing project: providing services to taxonomists for standard genome sequencing and annotation.</title>
        <authorList>
            <consortium name="The Broad Institute Genomics Platform"/>
            <consortium name="The Broad Institute Genome Sequencing Center for Infectious Disease"/>
            <person name="Wu L."/>
            <person name="Ma J."/>
        </authorList>
    </citation>
    <scope>NUCLEOTIDE SEQUENCE [LARGE SCALE GENOMIC DNA]</scope>
    <source>
        <strain evidence="3">JCM 17551</strain>
    </source>
</reference>
<evidence type="ECO:0008006" key="4">
    <source>
        <dbReference type="Google" id="ProtNLM"/>
    </source>
</evidence>
<evidence type="ECO:0000256" key="1">
    <source>
        <dbReference type="PROSITE-ProRule" id="PRU00510"/>
    </source>
</evidence>
<accession>A0ABP7MF81</accession>
<dbReference type="InterPro" id="IPR020458">
    <property type="entry name" value="Znf_DskA_TraR_CS"/>
</dbReference>
<dbReference type="PROSITE" id="PS01102">
    <property type="entry name" value="ZF_DKSA_1"/>
    <property type="match status" value="1"/>
</dbReference>
<dbReference type="EMBL" id="BAABBN010000004">
    <property type="protein sequence ID" value="GAA3921683.1"/>
    <property type="molecule type" value="Genomic_DNA"/>
</dbReference>
<comment type="caution">
    <text evidence="2">The sequence shown here is derived from an EMBL/GenBank/DDBJ whole genome shotgun (WGS) entry which is preliminary data.</text>
</comment>
<evidence type="ECO:0000313" key="3">
    <source>
        <dbReference type="Proteomes" id="UP001501565"/>
    </source>
</evidence>
<dbReference type="Proteomes" id="UP001501565">
    <property type="component" value="Unassembled WGS sequence"/>
</dbReference>
<evidence type="ECO:0000313" key="2">
    <source>
        <dbReference type="EMBL" id="GAA3921683.1"/>
    </source>
</evidence>
<dbReference type="PROSITE" id="PS51128">
    <property type="entry name" value="ZF_DKSA_2"/>
    <property type="match status" value="1"/>
</dbReference>
<proteinExistence type="predicted"/>
<gene>
    <name evidence="2" type="ORF">GCM10022277_16990</name>
</gene>
<feature type="zinc finger region" description="dksA C4-type" evidence="1">
    <location>
        <begin position="83"/>
        <end position="107"/>
    </location>
</feature>
<dbReference type="Gene3D" id="1.20.120.910">
    <property type="entry name" value="DksA, coiled-coil domain"/>
    <property type="match status" value="1"/>
</dbReference>
<keyword evidence="3" id="KW-1185">Reference proteome</keyword>
<sequence length="110" mass="12370">MIMTATQVEELKEVIQFRVELLNELIKENVKTASESNADDGWPIVPAKELSSIEQQVIDNAQREILDLTKTLAWLDTDFGGRCEACGEAIEFEKLKSAPANRSCENCIQR</sequence>
<name>A0ABP7MF81_9GAMM</name>